<dbReference type="InterPro" id="IPR008471">
    <property type="entry name" value="MnmC-like_methylTransf"/>
</dbReference>
<sequence length="510" mass="56095">MNAATALEEIVADVDCWYLDGFSPTGNPDMWSEQLLGQLAAVSKPGATLATFTAAGAVRRGLQAAGFTVQKRKGFGRKREMLTAVYNSSQAAPLQMLQPWYSLPKTVAAKSVQRCVMVIGGGIAGCQTAAALAERGWNVTLLERHQQLAQEASGNRAGVLIPKMTADPGWGERFYRQAFLYTHRQLWRLQREHEDLQWSACGAIQLNHNERETKRWRALAARNLPDTFIQLPDAEQAGAIAGIELPVGGSYFPLGGWVNPRSFCEVLVRHKNIRVCLDTTALNIQQDGQQWRLQAEDNDFGLADAVVLANGKDAAQFTDQIALPFMPVRGQTSAAVATPVTAALKTTLGHEGYVTPPVNGAHIFGATFERDNENVSLSVQSDQQNFTQLQRYLPEFAAQLESRSSSHAAVRMTTPDRFPYVGAVPDSDFYLARYADLRHGKLRRAYPEAGYIPGLYIVAGFGSRGLTTSGLCAALLAGLMDGEPLAVEKSLYYKLHPSRFLIRRIRQNRR</sequence>
<keyword evidence="9" id="KW-0511">Multifunctional enzyme</keyword>
<evidence type="ECO:0000256" key="4">
    <source>
        <dbReference type="ARBA" id="ARBA00022679"/>
    </source>
</evidence>
<dbReference type="InterPro" id="IPR006076">
    <property type="entry name" value="FAD-dep_OxRdtase"/>
</dbReference>
<dbReference type="Gene3D" id="3.50.50.60">
    <property type="entry name" value="FAD/NAD(P)-binding domain"/>
    <property type="match status" value="1"/>
</dbReference>
<evidence type="ECO:0000259" key="11">
    <source>
        <dbReference type="Pfam" id="PF05430"/>
    </source>
</evidence>
<name>A0A7R8WJI6_9CRUS</name>
<evidence type="ECO:0000256" key="1">
    <source>
        <dbReference type="ARBA" id="ARBA00022490"/>
    </source>
</evidence>
<dbReference type="PANTHER" id="PTHR13847:SF283">
    <property type="entry name" value="TRNA 5-METHYLAMINOMETHYL-2-THIOURIDINE BIOSYNTHESIS BIFUNCTIONAL PROTEIN MNMC"/>
    <property type="match status" value="1"/>
</dbReference>
<keyword evidence="7" id="KW-0274">FAD</keyword>
<evidence type="ECO:0000256" key="5">
    <source>
        <dbReference type="ARBA" id="ARBA00022691"/>
    </source>
</evidence>
<dbReference type="GO" id="GO:0032259">
    <property type="term" value="P:methylation"/>
    <property type="evidence" value="ECO:0007669"/>
    <property type="project" value="UniProtKB-KW"/>
</dbReference>
<accession>A0A7R8WJI6</accession>
<feature type="domain" description="MnmC-like methyltransferase" evidence="11">
    <location>
        <begin position="2"/>
        <end position="86"/>
    </location>
</feature>
<feature type="domain" description="FAD dependent oxidoreductase" evidence="10">
    <location>
        <begin position="116"/>
        <end position="478"/>
    </location>
</feature>
<dbReference type="Pfam" id="PF05430">
    <property type="entry name" value="Methyltransf_30"/>
    <property type="match status" value="1"/>
</dbReference>
<dbReference type="GO" id="GO:0005737">
    <property type="term" value="C:cytoplasm"/>
    <property type="evidence" value="ECO:0007669"/>
    <property type="project" value="TreeGrafter"/>
</dbReference>
<dbReference type="AlphaFoldDB" id="A0A7R8WJI6"/>
<dbReference type="InterPro" id="IPR029063">
    <property type="entry name" value="SAM-dependent_MTases_sf"/>
</dbReference>
<evidence type="ECO:0000256" key="9">
    <source>
        <dbReference type="ARBA" id="ARBA00023268"/>
    </source>
</evidence>
<keyword evidence="8" id="KW-0560">Oxidoreductase</keyword>
<dbReference type="NCBIfam" id="NF002481">
    <property type="entry name" value="PRK01747.1-2"/>
    <property type="match status" value="1"/>
</dbReference>
<gene>
    <name evidence="12" type="ORF">CTOB1V02_LOCUS9956</name>
</gene>
<dbReference type="OrthoDB" id="410463at2759"/>
<keyword evidence="6" id="KW-0819">tRNA processing</keyword>
<dbReference type="InterPro" id="IPR017610">
    <property type="entry name" value="tRNA_S-uridine_synth_MnmC_C"/>
</dbReference>
<keyword evidence="4" id="KW-0808">Transferase</keyword>
<keyword evidence="2" id="KW-0489">Methyltransferase</keyword>
<dbReference type="EMBL" id="OB664240">
    <property type="protein sequence ID" value="CAD7232115.1"/>
    <property type="molecule type" value="Genomic_DNA"/>
</dbReference>
<dbReference type="Gene3D" id="3.30.9.10">
    <property type="entry name" value="D-Amino Acid Oxidase, subunit A, domain 2"/>
    <property type="match status" value="1"/>
</dbReference>
<evidence type="ECO:0000259" key="10">
    <source>
        <dbReference type="Pfam" id="PF01266"/>
    </source>
</evidence>
<reference evidence="12" key="1">
    <citation type="submission" date="2020-11" db="EMBL/GenBank/DDBJ databases">
        <authorList>
            <person name="Tran Van P."/>
        </authorList>
    </citation>
    <scope>NUCLEOTIDE SEQUENCE</scope>
</reference>
<dbReference type="Pfam" id="PF01266">
    <property type="entry name" value="DAO"/>
    <property type="match status" value="1"/>
</dbReference>
<evidence type="ECO:0000256" key="8">
    <source>
        <dbReference type="ARBA" id="ARBA00023002"/>
    </source>
</evidence>
<organism evidence="12">
    <name type="scientific">Cyprideis torosa</name>
    <dbReference type="NCBI Taxonomy" id="163714"/>
    <lineage>
        <taxon>Eukaryota</taxon>
        <taxon>Metazoa</taxon>
        <taxon>Ecdysozoa</taxon>
        <taxon>Arthropoda</taxon>
        <taxon>Crustacea</taxon>
        <taxon>Oligostraca</taxon>
        <taxon>Ostracoda</taxon>
        <taxon>Podocopa</taxon>
        <taxon>Podocopida</taxon>
        <taxon>Cytherocopina</taxon>
        <taxon>Cytheroidea</taxon>
        <taxon>Cytherideidae</taxon>
        <taxon>Cyprideis</taxon>
    </lineage>
</organism>
<keyword evidence="5" id="KW-0949">S-adenosyl-L-methionine</keyword>
<keyword evidence="1" id="KW-0963">Cytoplasm</keyword>
<keyword evidence="3" id="KW-0285">Flavoprotein</keyword>
<evidence type="ECO:0000256" key="3">
    <source>
        <dbReference type="ARBA" id="ARBA00022630"/>
    </source>
</evidence>
<evidence type="ECO:0000256" key="7">
    <source>
        <dbReference type="ARBA" id="ARBA00022827"/>
    </source>
</evidence>
<evidence type="ECO:0000256" key="6">
    <source>
        <dbReference type="ARBA" id="ARBA00022694"/>
    </source>
</evidence>
<evidence type="ECO:0000313" key="12">
    <source>
        <dbReference type="EMBL" id="CAD7232115.1"/>
    </source>
</evidence>
<dbReference type="SUPFAM" id="SSF54373">
    <property type="entry name" value="FAD-linked reductases, C-terminal domain"/>
    <property type="match status" value="1"/>
</dbReference>
<dbReference type="Gene3D" id="3.40.50.150">
    <property type="entry name" value="Vaccinia Virus protein VP39"/>
    <property type="match status" value="1"/>
</dbReference>
<dbReference type="NCBIfam" id="TIGR03197">
    <property type="entry name" value="MnmC_Cterm"/>
    <property type="match status" value="1"/>
</dbReference>
<dbReference type="GO" id="GO:0016645">
    <property type="term" value="F:oxidoreductase activity, acting on the CH-NH group of donors"/>
    <property type="evidence" value="ECO:0007669"/>
    <property type="project" value="InterPro"/>
</dbReference>
<dbReference type="GO" id="GO:0002098">
    <property type="term" value="P:tRNA wobble uridine modification"/>
    <property type="evidence" value="ECO:0007669"/>
    <property type="project" value="TreeGrafter"/>
</dbReference>
<dbReference type="PANTHER" id="PTHR13847">
    <property type="entry name" value="SARCOSINE DEHYDROGENASE-RELATED"/>
    <property type="match status" value="1"/>
</dbReference>
<dbReference type="GO" id="GO:0004808">
    <property type="term" value="F:tRNA (5-methylaminomethyl-2-thiouridylate)(34)-methyltransferase activity"/>
    <property type="evidence" value="ECO:0007669"/>
    <property type="project" value="TreeGrafter"/>
</dbReference>
<evidence type="ECO:0000256" key="2">
    <source>
        <dbReference type="ARBA" id="ARBA00022603"/>
    </source>
</evidence>
<dbReference type="InterPro" id="IPR036188">
    <property type="entry name" value="FAD/NAD-bd_sf"/>
</dbReference>
<dbReference type="SUPFAM" id="SSF51905">
    <property type="entry name" value="FAD/NAD(P)-binding domain"/>
    <property type="match status" value="1"/>
</dbReference>
<protein>
    <submittedName>
        <fullName evidence="12">Uncharacterized protein</fullName>
    </submittedName>
</protein>
<proteinExistence type="predicted"/>